<dbReference type="EMBL" id="CDSF01000141">
    <property type="protein sequence ID" value="CEP03108.1"/>
    <property type="molecule type" value="Genomic_DNA"/>
</dbReference>
<evidence type="ECO:0000256" key="3">
    <source>
        <dbReference type="ARBA" id="ARBA00023034"/>
    </source>
</evidence>
<dbReference type="Pfam" id="PF01417">
    <property type="entry name" value="ENTH"/>
    <property type="match status" value="1"/>
</dbReference>
<feature type="domain" description="ENTH" evidence="6">
    <location>
        <begin position="1"/>
        <end position="130"/>
    </location>
</feature>
<evidence type="ECO:0000313" key="7">
    <source>
        <dbReference type="EMBL" id="CEP03108.1"/>
    </source>
</evidence>
<evidence type="ECO:0000256" key="2">
    <source>
        <dbReference type="ARBA" id="ARBA00004601"/>
    </source>
</evidence>
<evidence type="ECO:0000256" key="5">
    <source>
        <dbReference type="SAM" id="MobiDB-lite"/>
    </source>
</evidence>
<organism evidence="7 8">
    <name type="scientific">Plasmodiophora brassicae</name>
    <name type="common">Clubroot disease agent</name>
    <dbReference type="NCBI Taxonomy" id="37360"/>
    <lineage>
        <taxon>Eukaryota</taxon>
        <taxon>Sar</taxon>
        <taxon>Rhizaria</taxon>
        <taxon>Endomyxa</taxon>
        <taxon>Phytomyxea</taxon>
        <taxon>Plasmodiophorida</taxon>
        <taxon>Plasmodiophoridae</taxon>
        <taxon>Plasmodiophora</taxon>
    </lineage>
</organism>
<gene>
    <name evidence="7" type="ORF">PBRA_009326</name>
</gene>
<accession>A0A0G4J6B7</accession>
<dbReference type="OMA" id="PYRPTGF"/>
<dbReference type="InterPro" id="IPR039273">
    <property type="entry name" value="TEPSIN"/>
</dbReference>
<keyword evidence="4" id="KW-0968">Cytoplasmic vesicle</keyword>
<dbReference type="InterPro" id="IPR016024">
    <property type="entry name" value="ARM-type_fold"/>
</dbReference>
<evidence type="ECO:0000256" key="4">
    <source>
        <dbReference type="ARBA" id="ARBA00023329"/>
    </source>
</evidence>
<evidence type="ECO:0000256" key="1">
    <source>
        <dbReference type="ARBA" id="ARBA00004541"/>
    </source>
</evidence>
<dbReference type="PANTHER" id="PTHR21514">
    <property type="entry name" value="AP-4 COMPLEX ACCESSORY SUBUNIT TEPSIN"/>
    <property type="match status" value="1"/>
</dbReference>
<evidence type="ECO:0000259" key="6">
    <source>
        <dbReference type="PROSITE" id="PS50942"/>
    </source>
</evidence>
<dbReference type="GO" id="GO:0032588">
    <property type="term" value="C:trans-Golgi network membrane"/>
    <property type="evidence" value="ECO:0007669"/>
    <property type="project" value="TreeGrafter"/>
</dbReference>
<reference evidence="7 8" key="1">
    <citation type="submission" date="2015-02" db="EMBL/GenBank/DDBJ databases">
        <authorList>
            <person name="Chooi Y.-H."/>
        </authorList>
    </citation>
    <scope>NUCLEOTIDE SEQUENCE [LARGE SCALE GENOMIC DNA]</scope>
    <source>
        <strain evidence="7">E3</strain>
    </source>
</reference>
<dbReference type="SUPFAM" id="SSF48371">
    <property type="entry name" value="ARM repeat"/>
    <property type="match status" value="1"/>
</dbReference>
<dbReference type="CDD" id="cd03572">
    <property type="entry name" value="ENTH_like_Tepsin"/>
    <property type="match status" value="1"/>
</dbReference>
<dbReference type="PANTHER" id="PTHR21514:SF0">
    <property type="entry name" value="AP-4 COMPLEX ACCESSORY SUBUNIT TEPSIN"/>
    <property type="match status" value="1"/>
</dbReference>
<dbReference type="AlphaFoldDB" id="A0A0G4J6B7"/>
<dbReference type="STRING" id="37360.A0A0G4J6B7"/>
<dbReference type="InterPro" id="IPR035802">
    <property type="entry name" value="ENTH/VHS_tepsin"/>
</dbReference>
<dbReference type="Proteomes" id="UP000039324">
    <property type="component" value="Unassembled WGS sequence"/>
</dbReference>
<dbReference type="GO" id="GO:0031410">
    <property type="term" value="C:cytoplasmic vesicle"/>
    <property type="evidence" value="ECO:0007669"/>
    <property type="project" value="UniProtKB-SubCell"/>
</dbReference>
<keyword evidence="8" id="KW-1185">Reference proteome</keyword>
<name>A0A0G4J6B7_PLABS</name>
<dbReference type="OrthoDB" id="118154at2759"/>
<dbReference type="PROSITE" id="PS50942">
    <property type="entry name" value="ENTH"/>
    <property type="match status" value="1"/>
</dbReference>
<dbReference type="SUPFAM" id="SSF48464">
    <property type="entry name" value="ENTH/VHS domain"/>
    <property type="match status" value="1"/>
</dbReference>
<dbReference type="InterPro" id="IPR008942">
    <property type="entry name" value="ENTH_VHS"/>
</dbReference>
<dbReference type="Gene3D" id="1.25.40.90">
    <property type="match status" value="1"/>
</dbReference>
<keyword evidence="3" id="KW-0333">Golgi apparatus</keyword>
<comment type="subcellular location">
    <subcellularLocation>
        <location evidence="1">Cytoplasmic vesicle</location>
    </subcellularLocation>
    <subcellularLocation>
        <location evidence="2">Golgi apparatus</location>
        <location evidence="2">trans-Golgi network</location>
    </subcellularLocation>
</comment>
<sequence>MSAALKTLVAQATRDSDTPPSGYQLDQLTKASFASPVDADLLQDAVVRRLDSKSANVKWKTLRVIAYLCTNGNPSMRKSFQRRTDILRAAAGFTGPLHPLHGDAPNERVRCAAKEAMNSLFASTDAEPPQHHKSSIASQHFSGGDPPPSDALSNDNAITSVLQTAVARATSLAGSMVNGYPPQDRGSYTSPIVPHRSASGMVGFGNPAFRSTAPPSSNSFLDKVKQVFDPAVPIRSRHASTPAPFRPVGGPVNRADFDVKPARLAEPTHRQRGEVGGVWGSGAAGDELGAVNHLSEGAPTVSRSSSAPRTSAVAHAAAVGDGILETRLIDDLTAAGGVSTMPSAGALTQLTSTFESLDRALILTLLDEKLHESQHWQTQAKALSVIEALFAHDSASLTEYFREQPGAVTALTLSNNRTVRSKADKVQTLLGIASSADAGVSSDTHRASSTAAVDLLDFGMQNQVEPQASSFMAAPSSPPTADLFASISLNDAEPVQTRPAPRDSSNSSDPLGFMMQSPPQPDLLQVVMDMHDQHDGRGGPAGSSSGYAPLQDLDVSAGADSSSAFPFMAAAPVSPARTSSFDFIADEVGPSDLGAKPEAPSTKTLDPFATAVKTVRNTTAGRADSFAFVQDIMKGPATLP</sequence>
<feature type="region of interest" description="Disordered" evidence="5">
    <location>
        <begin position="124"/>
        <end position="154"/>
    </location>
</feature>
<proteinExistence type="predicted"/>
<protein>
    <recommendedName>
        <fullName evidence="6">ENTH domain-containing protein</fullName>
    </recommendedName>
</protein>
<feature type="region of interest" description="Disordered" evidence="5">
    <location>
        <begin position="492"/>
        <end position="519"/>
    </location>
</feature>
<evidence type="ECO:0000313" key="8">
    <source>
        <dbReference type="Proteomes" id="UP000039324"/>
    </source>
</evidence>
<dbReference type="InterPro" id="IPR013809">
    <property type="entry name" value="ENTH"/>
</dbReference>